<dbReference type="EMBL" id="LAZR01006911">
    <property type="protein sequence ID" value="KKM88807.1"/>
    <property type="molecule type" value="Genomic_DNA"/>
</dbReference>
<sequence length="64" mass="7012">GGFLVTRRRPLMDNPPLGARLFEAIALSIKTDGAICCGRRIFSLPRETLGFDVFLGQVPPIARN</sequence>
<feature type="non-terminal residue" evidence="1">
    <location>
        <position position="1"/>
    </location>
</feature>
<reference evidence="1" key="1">
    <citation type="journal article" date="2015" name="Nature">
        <title>Complex archaea that bridge the gap between prokaryotes and eukaryotes.</title>
        <authorList>
            <person name="Spang A."/>
            <person name="Saw J.H."/>
            <person name="Jorgensen S.L."/>
            <person name="Zaremba-Niedzwiedzka K."/>
            <person name="Martijn J."/>
            <person name="Lind A.E."/>
            <person name="van Eijk R."/>
            <person name="Schleper C."/>
            <person name="Guy L."/>
            <person name="Ettema T.J."/>
        </authorList>
    </citation>
    <scope>NUCLEOTIDE SEQUENCE</scope>
</reference>
<evidence type="ECO:0000313" key="1">
    <source>
        <dbReference type="EMBL" id="KKM88807.1"/>
    </source>
</evidence>
<dbReference type="AlphaFoldDB" id="A0A0F9P5V7"/>
<organism evidence="1">
    <name type="scientific">marine sediment metagenome</name>
    <dbReference type="NCBI Taxonomy" id="412755"/>
    <lineage>
        <taxon>unclassified sequences</taxon>
        <taxon>metagenomes</taxon>
        <taxon>ecological metagenomes</taxon>
    </lineage>
</organism>
<accession>A0A0F9P5V7</accession>
<proteinExistence type="predicted"/>
<protein>
    <submittedName>
        <fullName evidence="1">Uncharacterized protein</fullName>
    </submittedName>
</protein>
<gene>
    <name evidence="1" type="ORF">LCGC14_1255110</name>
</gene>
<name>A0A0F9P5V7_9ZZZZ</name>
<comment type="caution">
    <text evidence="1">The sequence shown here is derived from an EMBL/GenBank/DDBJ whole genome shotgun (WGS) entry which is preliminary data.</text>
</comment>